<name>A0ABN2WVL7_9MICO</name>
<dbReference type="InterPro" id="IPR035906">
    <property type="entry name" value="MetI-like_sf"/>
</dbReference>
<accession>A0ABN2WVL7</accession>
<dbReference type="PROSITE" id="PS00211">
    <property type="entry name" value="ABC_TRANSPORTER_1"/>
    <property type="match status" value="1"/>
</dbReference>
<reference evidence="15 16" key="1">
    <citation type="journal article" date="2019" name="Int. J. Syst. Evol. Microbiol.">
        <title>The Global Catalogue of Microorganisms (GCM) 10K type strain sequencing project: providing services to taxonomists for standard genome sequencing and annotation.</title>
        <authorList>
            <consortium name="The Broad Institute Genomics Platform"/>
            <consortium name="The Broad Institute Genome Sequencing Center for Infectious Disease"/>
            <person name="Wu L."/>
            <person name="Ma J."/>
        </authorList>
    </citation>
    <scope>NUCLEOTIDE SEQUENCE [LARGE SCALE GENOMIC DNA]</scope>
    <source>
        <strain evidence="15 16">JCM 15900</strain>
    </source>
</reference>
<proteinExistence type="inferred from homology"/>
<dbReference type="RefSeq" id="WP_344337208.1">
    <property type="nucleotide sequence ID" value="NZ_BAAAPZ010000008.1"/>
</dbReference>
<feature type="region of interest" description="Disordered" evidence="12">
    <location>
        <begin position="272"/>
        <end position="292"/>
    </location>
</feature>
<dbReference type="InterPro" id="IPR017871">
    <property type="entry name" value="ABC_transporter-like_CS"/>
</dbReference>
<dbReference type="PANTHER" id="PTHR43297:SF2">
    <property type="entry name" value="DIPEPTIDE TRANSPORT ATP-BINDING PROTEIN DPPD"/>
    <property type="match status" value="1"/>
</dbReference>
<comment type="similarity">
    <text evidence="3">Belongs to the ABC transporter superfamily.</text>
</comment>
<evidence type="ECO:0000256" key="9">
    <source>
        <dbReference type="ARBA" id="ARBA00022989"/>
    </source>
</evidence>
<dbReference type="PANTHER" id="PTHR43297">
    <property type="entry name" value="OLIGOPEPTIDE TRANSPORT ATP-BINDING PROTEIN APPD"/>
    <property type="match status" value="1"/>
</dbReference>
<evidence type="ECO:0000256" key="10">
    <source>
        <dbReference type="ARBA" id="ARBA00023136"/>
    </source>
</evidence>
<feature type="transmembrane region" description="Helical" evidence="11">
    <location>
        <begin position="111"/>
        <end position="132"/>
    </location>
</feature>
<dbReference type="InterPro" id="IPR050388">
    <property type="entry name" value="ABC_Ni/Peptide_Import"/>
</dbReference>
<comment type="similarity">
    <text evidence="11">Belongs to the binding-protein-dependent transport system permease family.</text>
</comment>
<evidence type="ECO:0000256" key="5">
    <source>
        <dbReference type="ARBA" id="ARBA00022475"/>
    </source>
</evidence>
<evidence type="ECO:0000313" key="16">
    <source>
        <dbReference type="Proteomes" id="UP001500984"/>
    </source>
</evidence>
<keyword evidence="5" id="KW-1003">Cell membrane</keyword>
<dbReference type="SUPFAM" id="SSF161098">
    <property type="entry name" value="MetI-like"/>
    <property type="match status" value="1"/>
</dbReference>
<keyword evidence="6 11" id="KW-0812">Transmembrane</keyword>
<evidence type="ECO:0000256" key="7">
    <source>
        <dbReference type="ARBA" id="ARBA00022741"/>
    </source>
</evidence>
<evidence type="ECO:0000313" key="15">
    <source>
        <dbReference type="EMBL" id="GAA2099777.1"/>
    </source>
</evidence>
<keyword evidence="10 11" id="KW-0472">Membrane</keyword>
<evidence type="ECO:0000256" key="4">
    <source>
        <dbReference type="ARBA" id="ARBA00022448"/>
    </source>
</evidence>
<dbReference type="SUPFAM" id="SSF52540">
    <property type="entry name" value="P-loop containing nucleoside triphosphate hydrolases"/>
    <property type="match status" value="1"/>
</dbReference>
<evidence type="ECO:0000256" key="12">
    <source>
        <dbReference type="SAM" id="MobiDB-lite"/>
    </source>
</evidence>
<dbReference type="Gene3D" id="3.40.50.300">
    <property type="entry name" value="P-loop containing nucleotide triphosphate hydrolases"/>
    <property type="match status" value="1"/>
</dbReference>
<keyword evidence="9 11" id="KW-1133">Transmembrane helix</keyword>
<dbReference type="InterPro" id="IPR027417">
    <property type="entry name" value="P-loop_NTPase"/>
</dbReference>
<gene>
    <name evidence="15" type="ORF">GCM10009823_21790</name>
</gene>
<feature type="domain" description="ABC transporter" evidence="13">
    <location>
        <begin position="297"/>
        <end position="544"/>
    </location>
</feature>
<sequence>MAETRRRALRPGLVIGLVLFALTIAVAIIAPPLVADAANTLSDDRSLPPSGDAWLGTNAFGQDNVSRVLIATRLTLIMTVIAAAISVVLGVVVGVSIWLAPPRVREWCLRILESAVAYPTLITALIIAAVLLPGASTAVIAMGLAGIPGFARVTANLAQQVSNSDYFVTARFLGVPARRLATRHMIPAMAEPLLILSTTVFATTLVEISALSFVGLGVQVPQYDLGSLLNDSLDALYTQPIEAVGPAIMIVVMSVAAMFVGDGLAASANPRAARSWTPRRPESNPTAQPAEGDTALVRVEDLRVTGARDGEPVELVHGIDLHIDRGEILGIVGESGSGKSLTAMSIAGLAADDLDVRGRTVRVGTMNMLGTPAPAELAQSISIIYQDPGTTFSPSLRMGGQLTEVLRTHMGRSRAEARRIMVEALASVGVTMPAKRMRQYPYELSGGMRQRAMIAGAVVTTPDLMIADEPTTALDVTVQVDVLRQFRRLRDEHSTAILFISHDIGVVQELCDRVLVMRGGEVVEELRPEQIRSREVTHPYTRTLLDAVPVLTVAGQSGGRREEEG</sequence>
<evidence type="ECO:0000256" key="3">
    <source>
        <dbReference type="ARBA" id="ARBA00005417"/>
    </source>
</evidence>
<keyword evidence="4 11" id="KW-0813">Transport</keyword>
<comment type="subcellular location">
    <subcellularLocation>
        <location evidence="11">Cell membrane</location>
        <topology evidence="11">Multi-pass membrane protein</topology>
    </subcellularLocation>
    <subcellularLocation>
        <location evidence="2">Cell membrane</location>
        <topology evidence="2">Peripheral membrane protein</topology>
    </subcellularLocation>
    <subcellularLocation>
        <location evidence="1">Membrane</location>
        <topology evidence="1">Multi-pass membrane protein</topology>
    </subcellularLocation>
</comment>
<dbReference type="Gene3D" id="1.10.3720.10">
    <property type="entry name" value="MetI-like"/>
    <property type="match status" value="1"/>
</dbReference>
<dbReference type="InterPro" id="IPR000515">
    <property type="entry name" value="MetI-like"/>
</dbReference>
<evidence type="ECO:0000256" key="6">
    <source>
        <dbReference type="ARBA" id="ARBA00022692"/>
    </source>
</evidence>
<evidence type="ECO:0000259" key="13">
    <source>
        <dbReference type="PROSITE" id="PS50893"/>
    </source>
</evidence>
<keyword evidence="8" id="KW-0067">ATP-binding</keyword>
<evidence type="ECO:0000256" key="1">
    <source>
        <dbReference type="ARBA" id="ARBA00004141"/>
    </source>
</evidence>
<comment type="caution">
    <text evidence="15">The sequence shown here is derived from an EMBL/GenBank/DDBJ whole genome shotgun (WGS) entry which is preliminary data.</text>
</comment>
<feature type="domain" description="ABC transmembrane type-1" evidence="14">
    <location>
        <begin position="72"/>
        <end position="261"/>
    </location>
</feature>
<dbReference type="EMBL" id="BAAAPZ010000008">
    <property type="protein sequence ID" value="GAA2099777.1"/>
    <property type="molecule type" value="Genomic_DNA"/>
</dbReference>
<feature type="transmembrane region" description="Helical" evidence="11">
    <location>
        <begin position="76"/>
        <end position="99"/>
    </location>
</feature>
<dbReference type="CDD" id="cd06261">
    <property type="entry name" value="TM_PBP2"/>
    <property type="match status" value="1"/>
</dbReference>
<dbReference type="InterPro" id="IPR003439">
    <property type="entry name" value="ABC_transporter-like_ATP-bd"/>
</dbReference>
<feature type="transmembrane region" description="Helical" evidence="11">
    <location>
        <begin position="12"/>
        <end position="34"/>
    </location>
</feature>
<dbReference type="CDD" id="cd03257">
    <property type="entry name" value="ABC_NikE_OppD_transporters"/>
    <property type="match status" value="1"/>
</dbReference>
<keyword evidence="7" id="KW-0547">Nucleotide-binding</keyword>
<evidence type="ECO:0000256" key="11">
    <source>
        <dbReference type="RuleBase" id="RU363032"/>
    </source>
</evidence>
<evidence type="ECO:0000256" key="8">
    <source>
        <dbReference type="ARBA" id="ARBA00022840"/>
    </source>
</evidence>
<dbReference type="Pfam" id="PF00005">
    <property type="entry name" value="ABC_tran"/>
    <property type="match status" value="1"/>
</dbReference>
<organism evidence="15 16">
    <name type="scientific">Brevibacterium salitolerans</name>
    <dbReference type="NCBI Taxonomy" id="1403566"/>
    <lineage>
        <taxon>Bacteria</taxon>
        <taxon>Bacillati</taxon>
        <taxon>Actinomycetota</taxon>
        <taxon>Actinomycetes</taxon>
        <taxon>Micrococcales</taxon>
        <taxon>Brevibacteriaceae</taxon>
        <taxon>Brevibacterium</taxon>
    </lineage>
</organism>
<keyword evidence="16" id="KW-1185">Reference proteome</keyword>
<dbReference type="Proteomes" id="UP001500984">
    <property type="component" value="Unassembled WGS sequence"/>
</dbReference>
<dbReference type="PROSITE" id="PS50928">
    <property type="entry name" value="ABC_TM1"/>
    <property type="match status" value="1"/>
</dbReference>
<protein>
    <submittedName>
        <fullName evidence="15">Dipeptide/oligopeptide/nickel ABC transporter permease/ATP-binding protein</fullName>
    </submittedName>
</protein>
<evidence type="ECO:0000259" key="14">
    <source>
        <dbReference type="PROSITE" id="PS50928"/>
    </source>
</evidence>
<dbReference type="InterPro" id="IPR003593">
    <property type="entry name" value="AAA+_ATPase"/>
</dbReference>
<dbReference type="Pfam" id="PF00528">
    <property type="entry name" value="BPD_transp_1"/>
    <property type="match status" value="1"/>
</dbReference>
<dbReference type="PROSITE" id="PS50893">
    <property type="entry name" value="ABC_TRANSPORTER_2"/>
    <property type="match status" value="1"/>
</dbReference>
<evidence type="ECO:0000256" key="2">
    <source>
        <dbReference type="ARBA" id="ARBA00004202"/>
    </source>
</evidence>
<dbReference type="SMART" id="SM00382">
    <property type="entry name" value="AAA"/>
    <property type="match status" value="1"/>
</dbReference>